<dbReference type="Gene3D" id="2.40.50.390">
    <property type="entry name" value="Conjugative transposon protein, DUF961"/>
    <property type="match status" value="1"/>
</dbReference>
<dbReference type="RefSeq" id="WP_390200844.1">
    <property type="nucleotide sequence ID" value="NZ_JBHSDV010000007.1"/>
</dbReference>
<organism evidence="1 2">
    <name type="scientific">Gracilibacillus marinus</name>
    <dbReference type="NCBI Taxonomy" id="630535"/>
    <lineage>
        <taxon>Bacteria</taxon>
        <taxon>Bacillati</taxon>
        <taxon>Bacillota</taxon>
        <taxon>Bacilli</taxon>
        <taxon>Bacillales</taxon>
        <taxon>Bacillaceae</taxon>
        <taxon>Gracilibacillus</taxon>
    </lineage>
</organism>
<sequence>MAGYSINLEELLTTNAEPREKYRYVNGERTETVEGYSYRLIDVSNGEILNITIPLKKSLVPQTYVEIVNAIGTPFVANNRATLSIKADDIRLIE</sequence>
<evidence type="ECO:0000313" key="2">
    <source>
        <dbReference type="Proteomes" id="UP001595880"/>
    </source>
</evidence>
<comment type="caution">
    <text evidence="1">The sequence shown here is derived from an EMBL/GenBank/DDBJ whole genome shotgun (WGS) entry which is preliminary data.</text>
</comment>
<dbReference type="Proteomes" id="UP001595880">
    <property type="component" value="Unassembled WGS sequence"/>
</dbReference>
<keyword evidence="2" id="KW-1185">Reference proteome</keyword>
<protein>
    <submittedName>
        <fullName evidence="1">Uncharacterized protein</fullName>
    </submittedName>
</protein>
<evidence type="ECO:0000313" key="1">
    <source>
        <dbReference type="EMBL" id="MFC4389258.1"/>
    </source>
</evidence>
<reference evidence="2" key="1">
    <citation type="journal article" date="2019" name="Int. J. Syst. Evol. Microbiol.">
        <title>The Global Catalogue of Microorganisms (GCM) 10K type strain sequencing project: providing services to taxonomists for standard genome sequencing and annotation.</title>
        <authorList>
            <consortium name="The Broad Institute Genomics Platform"/>
            <consortium name="The Broad Institute Genome Sequencing Center for Infectious Disease"/>
            <person name="Wu L."/>
            <person name="Ma J."/>
        </authorList>
    </citation>
    <scope>NUCLEOTIDE SEQUENCE [LARGE SCALE GENOMIC DNA]</scope>
    <source>
        <strain evidence="2">KACC 14058</strain>
    </source>
</reference>
<dbReference type="EMBL" id="JBHSDV010000007">
    <property type="protein sequence ID" value="MFC4389258.1"/>
    <property type="molecule type" value="Genomic_DNA"/>
</dbReference>
<proteinExistence type="predicted"/>
<accession>A0ABV8VXJ9</accession>
<gene>
    <name evidence="1" type="ORF">ACFOZ1_15865</name>
</gene>
<name>A0ABV8VXJ9_9BACI</name>
<dbReference type="InterPro" id="IPR038620">
    <property type="entry name" value="YdcP-like_sf"/>
</dbReference>